<keyword evidence="3" id="KW-1185">Reference proteome</keyword>
<reference evidence="2" key="1">
    <citation type="submission" date="2020-12" db="EMBL/GenBank/DDBJ databases">
        <authorList>
            <person name="Iha C."/>
        </authorList>
    </citation>
    <scope>NUCLEOTIDE SEQUENCE</scope>
</reference>
<dbReference type="AlphaFoldDB" id="A0A8S1IJN5"/>
<organism evidence="2 3">
    <name type="scientific">Ostreobium quekettii</name>
    <dbReference type="NCBI Taxonomy" id="121088"/>
    <lineage>
        <taxon>Eukaryota</taxon>
        <taxon>Viridiplantae</taxon>
        <taxon>Chlorophyta</taxon>
        <taxon>core chlorophytes</taxon>
        <taxon>Ulvophyceae</taxon>
        <taxon>TCBD clade</taxon>
        <taxon>Bryopsidales</taxon>
        <taxon>Ostreobineae</taxon>
        <taxon>Ostreobiaceae</taxon>
        <taxon>Ostreobium</taxon>
    </lineage>
</organism>
<sequence>MVKAGEGSDSTKTGPDRSKWTQKKRVSSKHYEGIMKEINEGKGPLVHSASGKRRDAPAIRPSSNPDAEAQSGSRGKLIDVVTYNPLFHIMPSRQGDENVQRADYAFGDRPSYTIAEDGEDDVEMSLGSEQSFKSLAELAEFSPRDGRLWPRA</sequence>
<feature type="region of interest" description="Disordered" evidence="1">
    <location>
        <begin position="1"/>
        <end position="75"/>
    </location>
</feature>
<protein>
    <submittedName>
        <fullName evidence="2">Uncharacterized protein</fullName>
    </submittedName>
</protein>
<dbReference type="EMBL" id="CAJHUC010000165">
    <property type="protein sequence ID" value="CAD7694757.1"/>
    <property type="molecule type" value="Genomic_DNA"/>
</dbReference>
<accession>A0A8S1IJN5</accession>
<proteinExistence type="predicted"/>
<evidence type="ECO:0000313" key="2">
    <source>
        <dbReference type="EMBL" id="CAD7694757.1"/>
    </source>
</evidence>
<feature type="compositionally biased region" description="Basic and acidic residues" evidence="1">
    <location>
        <begin position="29"/>
        <end position="40"/>
    </location>
</feature>
<evidence type="ECO:0000256" key="1">
    <source>
        <dbReference type="SAM" id="MobiDB-lite"/>
    </source>
</evidence>
<dbReference type="Proteomes" id="UP000708148">
    <property type="component" value="Unassembled WGS sequence"/>
</dbReference>
<evidence type="ECO:0000313" key="3">
    <source>
        <dbReference type="Proteomes" id="UP000708148"/>
    </source>
</evidence>
<comment type="caution">
    <text evidence="2">The sequence shown here is derived from an EMBL/GenBank/DDBJ whole genome shotgun (WGS) entry which is preliminary data.</text>
</comment>
<feature type="compositionally biased region" description="Polar residues" evidence="1">
    <location>
        <begin position="61"/>
        <end position="73"/>
    </location>
</feature>
<name>A0A8S1IJN5_9CHLO</name>
<gene>
    <name evidence="2" type="ORF">OSTQU699_LOCUS120</name>
</gene>